<sequence>MTMILVRWIEHQVKLLRASNYDQVDVDHLIEEVEDMVSREQKELRSRLHQVIKHLLKCQYQPKRKSTSWIATLDERRAAIARKLKRVPSYRQSIGPLARQAYPRVIRATARETRLPPGTFPPELPYTPEQLLDEGFVP</sequence>
<dbReference type="InterPro" id="IPR002636">
    <property type="entry name" value="DUF29"/>
</dbReference>
<accession>A0ABX0M106</accession>
<dbReference type="EMBL" id="VVIW01000005">
    <property type="protein sequence ID" value="NHZ40814.1"/>
    <property type="molecule type" value="Genomic_DNA"/>
</dbReference>
<comment type="caution">
    <text evidence="1">The sequence shown here is derived from an EMBL/GenBank/DDBJ whole genome shotgun (WGS) entry which is preliminary data.</text>
</comment>
<evidence type="ECO:0000313" key="2">
    <source>
        <dbReference type="Proteomes" id="UP000819052"/>
    </source>
</evidence>
<gene>
    <name evidence="1" type="ORF">F1609_11695</name>
</gene>
<dbReference type="Proteomes" id="UP000819052">
    <property type="component" value="Unassembled WGS sequence"/>
</dbReference>
<proteinExistence type="predicted"/>
<reference evidence="1 2" key="1">
    <citation type="submission" date="2019-09" db="EMBL/GenBank/DDBJ databases">
        <title>Taxonomy of Antarctic Massilia spp.: description of Massilia rubra sp. nov., Massilia aquatica sp. nov., Massilia mucilaginosa sp. nov., Massilia frigida sp. nov. isolated from streams, lakes and regoliths.</title>
        <authorList>
            <person name="Holochova P."/>
            <person name="Sedlacek I."/>
            <person name="Kralova S."/>
            <person name="Maslanova I."/>
            <person name="Busse H.-J."/>
            <person name="Stankova E."/>
            <person name="Vrbovska V."/>
            <person name="Kovarovic V."/>
            <person name="Bartak M."/>
            <person name="Svec P."/>
            <person name="Pantucek R."/>
        </authorList>
    </citation>
    <scope>NUCLEOTIDE SEQUENCE [LARGE SCALE GENOMIC DNA]</scope>
    <source>
        <strain evidence="1 2">CCM 8693</strain>
    </source>
</reference>
<keyword evidence="2" id="KW-1185">Reference proteome</keyword>
<name>A0ABX0M106_9BURK</name>
<dbReference type="PANTHER" id="PTHR34235">
    <property type="entry name" value="SLR1203 PROTEIN-RELATED"/>
    <property type="match status" value="1"/>
</dbReference>
<dbReference type="Pfam" id="PF01724">
    <property type="entry name" value="DUF29"/>
    <property type="match status" value="1"/>
</dbReference>
<protein>
    <submittedName>
        <fullName evidence="1">DUF29 domain-containing protein</fullName>
    </submittedName>
</protein>
<evidence type="ECO:0000313" key="1">
    <source>
        <dbReference type="EMBL" id="NHZ40814.1"/>
    </source>
</evidence>
<organism evidence="1 2">
    <name type="scientific">Massilia aquatica</name>
    <dbReference type="NCBI Taxonomy" id="2609000"/>
    <lineage>
        <taxon>Bacteria</taxon>
        <taxon>Pseudomonadati</taxon>
        <taxon>Pseudomonadota</taxon>
        <taxon>Betaproteobacteria</taxon>
        <taxon>Burkholderiales</taxon>
        <taxon>Oxalobacteraceae</taxon>
        <taxon>Telluria group</taxon>
        <taxon>Massilia</taxon>
    </lineage>
</organism>
<dbReference type="RefSeq" id="WP_167076617.1">
    <property type="nucleotide sequence ID" value="NZ_VVIW01000005.1"/>
</dbReference>
<dbReference type="Gene3D" id="1.20.1220.20">
    <property type="entry name" value="Uncharcterised protein PF01724"/>
    <property type="match status" value="1"/>
</dbReference>